<dbReference type="Pfam" id="PF13460">
    <property type="entry name" value="NAD_binding_10"/>
    <property type="match status" value="1"/>
</dbReference>
<evidence type="ECO:0000313" key="3">
    <source>
        <dbReference type="Proteomes" id="UP001476282"/>
    </source>
</evidence>
<evidence type="ECO:0000259" key="1">
    <source>
        <dbReference type="Pfam" id="PF13460"/>
    </source>
</evidence>
<dbReference type="PANTHER" id="PTHR48079">
    <property type="entry name" value="PROTEIN YEEZ"/>
    <property type="match status" value="1"/>
</dbReference>
<dbReference type="EMBL" id="BAABRI010000003">
    <property type="protein sequence ID" value="GAA5481466.1"/>
    <property type="molecule type" value="Genomic_DNA"/>
</dbReference>
<dbReference type="InterPro" id="IPR016040">
    <property type="entry name" value="NAD(P)-bd_dom"/>
</dbReference>
<dbReference type="InterPro" id="IPR036291">
    <property type="entry name" value="NAD(P)-bd_dom_sf"/>
</dbReference>
<accession>A0ABP9UII9</accession>
<keyword evidence="3" id="KW-1185">Reference proteome</keyword>
<reference evidence="2 3" key="1">
    <citation type="submission" date="2024-02" db="EMBL/GenBank/DDBJ databases">
        <title>Haloferula sargassicola NBRC 104335.</title>
        <authorList>
            <person name="Ichikawa N."/>
            <person name="Katano-Makiyama Y."/>
            <person name="Hidaka K."/>
        </authorList>
    </citation>
    <scope>NUCLEOTIDE SEQUENCE [LARGE SCALE GENOMIC DNA]</scope>
    <source>
        <strain evidence="2 3">NBRC 104335</strain>
    </source>
</reference>
<dbReference type="InterPro" id="IPR021295">
    <property type="entry name" value="DUF2867"/>
</dbReference>
<evidence type="ECO:0000313" key="2">
    <source>
        <dbReference type="EMBL" id="GAA5481466.1"/>
    </source>
</evidence>
<protein>
    <recommendedName>
        <fullName evidence="1">NAD(P)-binding domain-containing protein</fullName>
    </recommendedName>
</protein>
<proteinExistence type="predicted"/>
<dbReference type="Gene3D" id="3.40.50.720">
    <property type="entry name" value="NAD(P)-binding Rossmann-like Domain"/>
    <property type="match status" value="1"/>
</dbReference>
<gene>
    <name evidence="2" type="ORF">Hsar01_00675</name>
</gene>
<sequence>MAKGWHVRPVRILLTGATGYIGLRLLPALLEAGHHVTVLVRDRRRFPENEFSKAAARLDVIEGDLLQADSLPDFPPDTEAAFYLLHSMTGGGDFAEKERRIAEHFVSKLDATGCQRVVYLSGLTDSDDGLSPHLSSRLETEKILRRGKAGVTVLRASIIVGSGSASFEIIRDLAEKLPVMVCPKWVHTKCQPIAIRDVIDYLTGVLGKPETAGKTYDIGGPEVMTYRELLARYAEVRGLRRWFVPVPVLSPKLSSWWLYLVTSTPFPLARALVDSLRHPTVCQDVAIREVLPADLLSYREAVGRALARIAQNRVPSRWLDSLQSGKLDARFIDAVKMPEHGVFRDSQSAELKMPRSWVIDSVWALGGERGWPSMNWAWKLRGAMDRAIGGIGLRRGRRSPYDLRPGDSIDFWRVLVADRESGRLMLYAEMKVPGEAWLEFRVGEERLEQTATFRPQGLLGRLYWFSVLPLHWLLFPRMAERLAGH</sequence>
<feature type="domain" description="NAD(P)-binding" evidence="1">
    <location>
        <begin position="16"/>
        <end position="156"/>
    </location>
</feature>
<dbReference type="SUPFAM" id="SSF51735">
    <property type="entry name" value="NAD(P)-binding Rossmann-fold domains"/>
    <property type="match status" value="1"/>
</dbReference>
<dbReference type="Pfam" id="PF11066">
    <property type="entry name" value="DUF2867"/>
    <property type="match status" value="1"/>
</dbReference>
<dbReference type="PANTHER" id="PTHR48079:SF6">
    <property type="entry name" value="NAD(P)-BINDING DOMAIN-CONTAINING PROTEIN-RELATED"/>
    <property type="match status" value="1"/>
</dbReference>
<dbReference type="InterPro" id="IPR051783">
    <property type="entry name" value="NAD(P)-dependent_oxidoreduct"/>
</dbReference>
<organism evidence="2 3">
    <name type="scientific">Haloferula sargassicola</name>
    <dbReference type="NCBI Taxonomy" id="490096"/>
    <lineage>
        <taxon>Bacteria</taxon>
        <taxon>Pseudomonadati</taxon>
        <taxon>Verrucomicrobiota</taxon>
        <taxon>Verrucomicrobiia</taxon>
        <taxon>Verrucomicrobiales</taxon>
        <taxon>Verrucomicrobiaceae</taxon>
        <taxon>Haloferula</taxon>
    </lineage>
</organism>
<dbReference type="Proteomes" id="UP001476282">
    <property type="component" value="Unassembled WGS sequence"/>
</dbReference>
<comment type="caution">
    <text evidence="2">The sequence shown here is derived from an EMBL/GenBank/DDBJ whole genome shotgun (WGS) entry which is preliminary data.</text>
</comment>
<name>A0ABP9UII9_9BACT</name>